<dbReference type="GO" id="GO:0009228">
    <property type="term" value="P:thiamine biosynthetic process"/>
    <property type="evidence" value="ECO:0007669"/>
    <property type="project" value="UniProtKB-KW"/>
</dbReference>
<feature type="domain" description="Thiamine phosphate synthase/TenI" evidence="3">
    <location>
        <begin position="54"/>
        <end position="173"/>
    </location>
</feature>
<dbReference type="PANTHER" id="PTHR20857:SF15">
    <property type="entry name" value="THIAMINE-PHOSPHATE SYNTHASE"/>
    <property type="match status" value="1"/>
</dbReference>
<dbReference type="GO" id="GO:0004789">
    <property type="term" value="F:thiamine-phosphate diphosphorylase activity"/>
    <property type="evidence" value="ECO:0007669"/>
    <property type="project" value="TreeGrafter"/>
</dbReference>
<comment type="pathway">
    <text evidence="1">Cofactor biosynthesis; thiamine diphosphate biosynthesis.</text>
</comment>
<dbReference type="RefSeq" id="WP_081370531.1">
    <property type="nucleotide sequence ID" value="NZ_BKAW01000021.1"/>
</dbReference>
<sequence>MIIAITNYHKLTKKDSANYCEIEPYIDYLIVRSPMCTSEKIEWINQLKQQHFPKDKIIIHSDYRVLQSCGLSRIHFRENDEQIRALKQHCSDIKISMSTHSCHAIQYAEDLNLDFVLYGHVFETKSKKGLTPRSFTEINEALKSDIPVIALGGINLTTMPHLPKGFQGIAGISIFNHSIKTVQALHRAWLNYETTHN</sequence>
<evidence type="ECO:0000259" key="3">
    <source>
        <dbReference type="Pfam" id="PF02581"/>
    </source>
</evidence>
<dbReference type="Proteomes" id="UP000321839">
    <property type="component" value="Unassembled WGS sequence"/>
</dbReference>
<dbReference type="InterPro" id="IPR022998">
    <property type="entry name" value="ThiamineP_synth_TenI"/>
</dbReference>
<reference evidence="4 5" key="1">
    <citation type="submission" date="2019-07" db="EMBL/GenBank/DDBJ databases">
        <title>Whole genome shotgun sequence of Staphylococcus cohnii subsp. urealyticus NBRC 109766.</title>
        <authorList>
            <person name="Hosoyama A."/>
            <person name="Uohara A."/>
            <person name="Ohji S."/>
            <person name="Ichikawa N."/>
        </authorList>
    </citation>
    <scope>NUCLEOTIDE SEQUENCE [LARGE SCALE GENOMIC DNA]</scope>
    <source>
        <strain evidence="4 5">NBRC 109766</strain>
    </source>
</reference>
<dbReference type="InterPro" id="IPR013785">
    <property type="entry name" value="Aldolase_TIM"/>
</dbReference>
<dbReference type="GO" id="GO:0005737">
    <property type="term" value="C:cytoplasm"/>
    <property type="evidence" value="ECO:0007669"/>
    <property type="project" value="TreeGrafter"/>
</dbReference>
<name>A0AB34ALZ0_STAUR</name>
<evidence type="ECO:0000313" key="4">
    <source>
        <dbReference type="EMBL" id="GEQ04044.1"/>
    </source>
</evidence>
<dbReference type="EMBL" id="BKAW01000021">
    <property type="protein sequence ID" value="GEQ04044.1"/>
    <property type="molecule type" value="Genomic_DNA"/>
</dbReference>
<comment type="caution">
    <text evidence="4">The sequence shown here is derived from an EMBL/GenBank/DDBJ whole genome shotgun (WGS) entry which is preliminary data.</text>
</comment>
<protein>
    <submittedName>
        <fullName evidence="4">Thiamine phosphate synthase</fullName>
    </submittedName>
</protein>
<gene>
    <name evidence="4" type="ORF">SCO02_24850</name>
</gene>
<dbReference type="Pfam" id="PF02581">
    <property type="entry name" value="TMP-TENI"/>
    <property type="match status" value="1"/>
</dbReference>
<dbReference type="AlphaFoldDB" id="A0AB34ALZ0"/>
<accession>A0AB34ALZ0</accession>
<dbReference type="Gene3D" id="3.20.20.70">
    <property type="entry name" value="Aldolase class I"/>
    <property type="match status" value="1"/>
</dbReference>
<dbReference type="PANTHER" id="PTHR20857">
    <property type="entry name" value="THIAMINE-PHOSPHATE PYROPHOSPHORYLASE"/>
    <property type="match status" value="1"/>
</dbReference>
<evidence type="ECO:0000256" key="1">
    <source>
        <dbReference type="ARBA" id="ARBA00004948"/>
    </source>
</evidence>
<keyword evidence="2" id="KW-0784">Thiamine biosynthesis</keyword>
<keyword evidence="5" id="KW-1185">Reference proteome</keyword>
<organism evidence="4 5">
    <name type="scientific">Staphylococcus ureilyticus</name>
    <name type="common">Staphylococcus cohnii subsp. urealyticus</name>
    <dbReference type="NCBI Taxonomy" id="94138"/>
    <lineage>
        <taxon>Bacteria</taxon>
        <taxon>Bacillati</taxon>
        <taxon>Bacillota</taxon>
        <taxon>Bacilli</taxon>
        <taxon>Bacillales</taxon>
        <taxon>Staphylococcaceae</taxon>
        <taxon>Staphylococcus</taxon>
        <taxon>Staphylococcus cohnii species complex</taxon>
    </lineage>
</organism>
<evidence type="ECO:0000313" key="5">
    <source>
        <dbReference type="Proteomes" id="UP000321839"/>
    </source>
</evidence>
<dbReference type="SUPFAM" id="SSF51391">
    <property type="entry name" value="Thiamin phosphate synthase"/>
    <property type="match status" value="1"/>
</dbReference>
<dbReference type="CDD" id="cd00564">
    <property type="entry name" value="TMP_TenI"/>
    <property type="match status" value="1"/>
</dbReference>
<evidence type="ECO:0000256" key="2">
    <source>
        <dbReference type="ARBA" id="ARBA00022977"/>
    </source>
</evidence>
<dbReference type="InterPro" id="IPR036206">
    <property type="entry name" value="ThiamineP_synth_sf"/>
</dbReference>
<proteinExistence type="predicted"/>